<comment type="caution">
    <text evidence="1">The sequence shown here is derived from an EMBL/GenBank/DDBJ whole genome shotgun (WGS) entry which is preliminary data.</text>
</comment>
<accession>A0A245ZRB7</accession>
<name>A0A245ZRB7_9SPHN</name>
<evidence type="ECO:0000313" key="2">
    <source>
        <dbReference type="Proteomes" id="UP000197783"/>
    </source>
</evidence>
<protein>
    <submittedName>
        <fullName evidence="1">Uncharacterized protein</fullName>
    </submittedName>
</protein>
<dbReference type="RefSeq" id="WP_169715617.1">
    <property type="nucleotide sequence ID" value="NZ_NBBJ01000001.1"/>
</dbReference>
<dbReference type="EMBL" id="NBBJ01000001">
    <property type="protein sequence ID" value="OWK32283.1"/>
    <property type="molecule type" value="Genomic_DNA"/>
</dbReference>
<proteinExistence type="predicted"/>
<organism evidence="1 2">
    <name type="scientific">Sphingomonas mucosissima</name>
    <dbReference type="NCBI Taxonomy" id="370959"/>
    <lineage>
        <taxon>Bacteria</taxon>
        <taxon>Pseudomonadati</taxon>
        <taxon>Pseudomonadota</taxon>
        <taxon>Alphaproteobacteria</taxon>
        <taxon>Sphingomonadales</taxon>
        <taxon>Sphingomonadaceae</taxon>
        <taxon>Sphingomonas</taxon>
    </lineage>
</organism>
<dbReference type="AlphaFoldDB" id="A0A245ZRB7"/>
<gene>
    <name evidence="1" type="ORF">SPMU_06050</name>
</gene>
<sequence>MINAAKALADLHAMPGEIVAVPKAQFAELLRELALRQPDPHSLTLFRVVGGTAA</sequence>
<evidence type="ECO:0000313" key="1">
    <source>
        <dbReference type="EMBL" id="OWK32283.1"/>
    </source>
</evidence>
<reference evidence="1 2" key="1">
    <citation type="submission" date="2017-03" db="EMBL/GenBank/DDBJ databases">
        <title>Genome sequence of Sphingomonas mucosissima DSM 17494.</title>
        <authorList>
            <person name="Poehlein A."/>
            <person name="Wuebbeler J.H."/>
            <person name="Steinbuechel A."/>
            <person name="Daniel R."/>
        </authorList>
    </citation>
    <scope>NUCLEOTIDE SEQUENCE [LARGE SCALE GENOMIC DNA]</scope>
    <source>
        <strain evidence="1 2">DSM 17494</strain>
    </source>
</reference>
<keyword evidence="2" id="KW-1185">Reference proteome</keyword>
<dbReference type="Proteomes" id="UP000197783">
    <property type="component" value="Unassembled WGS sequence"/>
</dbReference>